<comment type="caution">
    <text evidence="1">The sequence shown here is derived from an EMBL/GenBank/DDBJ whole genome shotgun (WGS) entry which is preliminary data.</text>
</comment>
<accession>A8SAE3</accession>
<sequence>MWSDTIILYVPCPGHQFTERNNLQWIDIFYFNDH</sequence>
<dbReference type="AlphaFoldDB" id="A8SAE3"/>
<organism evidence="1 2">
    <name type="scientific">Faecalibacterium prausnitzii M21/2</name>
    <dbReference type="NCBI Taxonomy" id="411485"/>
    <lineage>
        <taxon>Bacteria</taxon>
        <taxon>Bacillati</taxon>
        <taxon>Bacillota</taxon>
        <taxon>Clostridia</taxon>
        <taxon>Eubacteriales</taxon>
        <taxon>Oscillospiraceae</taxon>
        <taxon>Faecalibacterium</taxon>
    </lineage>
</organism>
<dbReference type="EMBL" id="ABED02000024">
    <property type="protein sequence ID" value="EDP22019.1"/>
    <property type="molecule type" value="Genomic_DNA"/>
</dbReference>
<reference evidence="1 2" key="1">
    <citation type="submission" date="2007-09" db="EMBL/GenBank/DDBJ databases">
        <title>Draft genome sequence of Faecalibacterium prausnitzii M21/2.</title>
        <authorList>
            <person name="Sudarsanam P."/>
            <person name="Ley R."/>
            <person name="Guruge J."/>
            <person name="Turnbaugh P.J."/>
            <person name="Mahowald M."/>
            <person name="Liep D."/>
            <person name="Gordon J."/>
        </authorList>
    </citation>
    <scope>NUCLEOTIDE SEQUENCE [LARGE SCALE GENOMIC DNA]</scope>
    <source>
        <strain evidence="1 2">M21/2</strain>
    </source>
</reference>
<proteinExistence type="predicted"/>
<evidence type="ECO:0000313" key="1">
    <source>
        <dbReference type="EMBL" id="EDP22019.1"/>
    </source>
</evidence>
<protein>
    <submittedName>
        <fullName evidence="1">Uncharacterized protein</fullName>
    </submittedName>
</protein>
<evidence type="ECO:0000313" key="2">
    <source>
        <dbReference type="Proteomes" id="UP000005945"/>
    </source>
</evidence>
<gene>
    <name evidence="1" type="ORF">FAEPRAM212_01341</name>
</gene>
<reference evidence="1 2" key="2">
    <citation type="submission" date="2007-09" db="EMBL/GenBank/DDBJ databases">
        <authorList>
            <person name="Fulton L."/>
            <person name="Clifton S."/>
            <person name="Fulton B."/>
            <person name="Xu J."/>
            <person name="Minx P."/>
            <person name="Pepin K.H."/>
            <person name="Johnson M."/>
            <person name="Thiruvilangam P."/>
            <person name="Bhonagiri V."/>
            <person name="Nash W.E."/>
            <person name="Mardis E.R."/>
            <person name="Wilson R.K."/>
        </authorList>
    </citation>
    <scope>NUCLEOTIDE SEQUENCE [LARGE SCALE GENOMIC DNA]</scope>
    <source>
        <strain evidence="1 2">M21/2</strain>
    </source>
</reference>
<dbReference type="Proteomes" id="UP000005945">
    <property type="component" value="Unassembled WGS sequence"/>
</dbReference>
<dbReference type="HOGENOM" id="CLU_3373853_0_0_9"/>
<name>A8SAE3_9FIRM</name>